<dbReference type="PANTHER" id="PTHR30069:SF46">
    <property type="entry name" value="OAR PROTEIN"/>
    <property type="match status" value="1"/>
</dbReference>
<dbReference type="InterPro" id="IPR013784">
    <property type="entry name" value="Carb-bd-like_fold"/>
</dbReference>
<dbReference type="Gene3D" id="2.60.40.1120">
    <property type="entry name" value="Carboxypeptidase-like, regulatory domain"/>
    <property type="match status" value="1"/>
</dbReference>
<feature type="domain" description="TonB-dependent transporter Oar-like beta-barrel" evidence="8">
    <location>
        <begin position="365"/>
        <end position="1027"/>
    </location>
</feature>
<evidence type="ECO:0000256" key="3">
    <source>
        <dbReference type="ARBA" id="ARBA00022452"/>
    </source>
</evidence>
<gene>
    <name evidence="9" type="primary">oar_2</name>
    <name evidence="9" type="ORF">NCTC11166_02968</name>
</gene>
<dbReference type="Pfam" id="PF25183">
    <property type="entry name" value="OMP_b-brl_4"/>
    <property type="match status" value="2"/>
</dbReference>
<dbReference type="InterPro" id="IPR036942">
    <property type="entry name" value="Beta-barrel_TonB_sf"/>
</dbReference>
<evidence type="ECO:0000259" key="8">
    <source>
        <dbReference type="Pfam" id="PF25183"/>
    </source>
</evidence>
<dbReference type="InterPro" id="IPR039426">
    <property type="entry name" value="TonB-dep_rcpt-like"/>
</dbReference>
<protein>
    <submittedName>
        <fullName evidence="9">Outer membrane receptor for Fe3+-dicitrate</fullName>
    </submittedName>
</protein>
<evidence type="ECO:0000256" key="1">
    <source>
        <dbReference type="ARBA" id="ARBA00004571"/>
    </source>
</evidence>
<evidence type="ECO:0000256" key="6">
    <source>
        <dbReference type="ARBA" id="ARBA00023237"/>
    </source>
</evidence>
<keyword evidence="2" id="KW-0813">Transport</keyword>
<feature type="signal peptide" evidence="7">
    <location>
        <begin position="1"/>
        <end position="25"/>
    </location>
</feature>
<dbReference type="InterPro" id="IPR057601">
    <property type="entry name" value="Oar-like_b-barrel"/>
</dbReference>
<organism evidence="9 10">
    <name type="scientific">Brevundimonas vesicularis</name>
    <name type="common">Pseudomonas vesicularis</name>
    <dbReference type="NCBI Taxonomy" id="41276"/>
    <lineage>
        <taxon>Bacteria</taxon>
        <taxon>Pseudomonadati</taxon>
        <taxon>Pseudomonadota</taxon>
        <taxon>Alphaproteobacteria</taxon>
        <taxon>Caulobacterales</taxon>
        <taxon>Caulobacteraceae</taxon>
        <taxon>Brevundimonas</taxon>
    </lineage>
</organism>
<keyword evidence="9" id="KW-0675">Receptor</keyword>
<dbReference type="RefSeq" id="WP_181669204.1">
    <property type="nucleotide sequence ID" value="NZ_UAQP01000014.1"/>
</dbReference>
<evidence type="ECO:0000256" key="4">
    <source>
        <dbReference type="ARBA" id="ARBA00022692"/>
    </source>
</evidence>
<name>A0A2X1BHL2_BREVE</name>
<dbReference type="GO" id="GO:0015344">
    <property type="term" value="F:siderophore uptake transmembrane transporter activity"/>
    <property type="evidence" value="ECO:0007669"/>
    <property type="project" value="TreeGrafter"/>
</dbReference>
<reference evidence="9 10" key="1">
    <citation type="submission" date="2018-06" db="EMBL/GenBank/DDBJ databases">
        <authorList>
            <consortium name="Pathogen Informatics"/>
            <person name="Doyle S."/>
        </authorList>
    </citation>
    <scope>NUCLEOTIDE SEQUENCE [LARGE SCALE GENOMIC DNA]</scope>
    <source>
        <strain evidence="9 10">NCTC11166</strain>
    </source>
</reference>
<evidence type="ECO:0000256" key="2">
    <source>
        <dbReference type="ARBA" id="ARBA00022448"/>
    </source>
</evidence>
<dbReference type="InterPro" id="IPR037066">
    <property type="entry name" value="Plug_dom_sf"/>
</dbReference>
<keyword evidence="5" id="KW-0472">Membrane</keyword>
<sequence length="1133" mass="121838">MTFRKLAYGASAVAIMMSASTAVYAQETTGAIRGRVLSADGAGVAGASVTLVHQPTGTTATTVADGNGFYSARGLRVGGPYMITASSAEGSGEAQLSGISVGDPANADIELFANTVTDVVVVGTRRFANDFGAGSASNYGANTIGSLPSISRDLKDTARLDPFATIDPSNEDALSFAGTNTRLNQLTVDGIRQNDEFGLNGNGYPTQRSPISLDAVEAVNVSAAPFSVINNGFIGGSINAVTKSGTNNFSGSAFYEYSDDAMLGDRYWGYDNRTRLNGAPNLAYGYNNLIPYVRTFKEKTWGATLGGPIIKDTLFFFLSYEKFESEFSLDEGPVGSGFSTEVPRITTGAIETFRQAAQARYGYDAGSFVSNAPPVNDEKYLAKVDWNINENHRLALTYQETQGTSFNGSTSSVFPNGDSVTTPRVGLESTQYLKDERLTTYNAQLNSQWTPNFSTELRVGYKETETTQLPTGGLGVGQVTVNVADLPGVLAGSGTPQIQFGADNFRHDNYLYSENTNAELIARYNLGAHDFLAGIRTEKRDFLNVFVSQSLGTWTFNSYNDFVNGNAASLFIRGAVNPAGGTVPATFGTARNGAVEFGYDLNSVYAEDNWQVTDNLRISYGLRYDWFAMDDAPVLNANFVSRQGFANTANLDGQDLFLPRFGFNWTPGEWTVSGGIGRFSAIGTNVQIGNPFGNDGARITNSVCTGPLTGITNLSQVPAGANCTFTPGNGNVVALDPDFVTPSAWKYNLTVARDFRLPLIEDFRLQADLLYNQFENALYYKDLRALQTGTAPDGRPVYGRTTTGTIGANQFDLLLTNLKDGGYSASAAITAQKSWKEGVFEGLDVRATYTYTEAEDGNPMTSSQPDSSFVRFASSDHNNPALATSDYEVRNRLSVNVSWARALFGDNETSVNVFAQRRSGLPYSFVYHNSRSGNFDNDFGNAVPQSYSGAFGTSNQLFYVPQTDANGVVTATSDPRITYTGINLTDFNAFLNNTGLIKYAGSIAPRNGFRSAAVTTVDLRLSQEIPVAFVPTGTIKLYMDVENFGNLLNDKWGVTEQYPFYRGVGTVVLNCQTAGGATANCGAPGAVYNYSQLQTPNLAQGGTNNAPRDEARRPQQILPASTWQIKVGAKISF</sequence>
<keyword evidence="6" id="KW-0998">Cell outer membrane</keyword>
<comment type="subcellular location">
    <subcellularLocation>
        <location evidence="1">Cell outer membrane</location>
        <topology evidence="1">Multi-pass membrane protein</topology>
    </subcellularLocation>
</comment>
<keyword evidence="7" id="KW-0732">Signal</keyword>
<dbReference type="GO" id="GO:0030246">
    <property type="term" value="F:carbohydrate binding"/>
    <property type="evidence" value="ECO:0007669"/>
    <property type="project" value="InterPro"/>
</dbReference>
<dbReference type="SUPFAM" id="SSF56935">
    <property type="entry name" value="Porins"/>
    <property type="match status" value="1"/>
</dbReference>
<dbReference type="GO" id="GO:0009279">
    <property type="term" value="C:cell outer membrane"/>
    <property type="evidence" value="ECO:0007669"/>
    <property type="project" value="UniProtKB-SubCell"/>
</dbReference>
<evidence type="ECO:0000256" key="5">
    <source>
        <dbReference type="ARBA" id="ARBA00023136"/>
    </source>
</evidence>
<dbReference type="SUPFAM" id="SSF49452">
    <property type="entry name" value="Starch-binding domain-like"/>
    <property type="match status" value="1"/>
</dbReference>
<evidence type="ECO:0000313" key="9">
    <source>
        <dbReference type="EMBL" id="SPU55569.1"/>
    </source>
</evidence>
<dbReference type="AlphaFoldDB" id="A0A2X1BHL2"/>
<dbReference type="Gene3D" id="2.170.130.10">
    <property type="entry name" value="TonB-dependent receptor, plug domain"/>
    <property type="match status" value="1"/>
</dbReference>
<dbReference type="Gene3D" id="2.40.170.20">
    <property type="entry name" value="TonB-dependent receptor, beta-barrel domain"/>
    <property type="match status" value="1"/>
</dbReference>
<keyword evidence="4" id="KW-0812">Transmembrane</keyword>
<keyword evidence="3" id="KW-1134">Transmembrane beta strand</keyword>
<dbReference type="Proteomes" id="UP000251186">
    <property type="component" value="Unassembled WGS sequence"/>
</dbReference>
<dbReference type="EMBL" id="UAQP01000014">
    <property type="protein sequence ID" value="SPU55569.1"/>
    <property type="molecule type" value="Genomic_DNA"/>
</dbReference>
<evidence type="ECO:0000313" key="10">
    <source>
        <dbReference type="Proteomes" id="UP000251186"/>
    </source>
</evidence>
<feature type="chain" id="PRO_5016013677" evidence="7">
    <location>
        <begin position="26"/>
        <end position="1133"/>
    </location>
</feature>
<evidence type="ECO:0000256" key="7">
    <source>
        <dbReference type="SAM" id="SignalP"/>
    </source>
</evidence>
<accession>A0A2X1BHL2</accession>
<dbReference type="GO" id="GO:0044718">
    <property type="term" value="P:siderophore transmembrane transport"/>
    <property type="evidence" value="ECO:0007669"/>
    <property type="project" value="TreeGrafter"/>
</dbReference>
<proteinExistence type="predicted"/>
<feature type="domain" description="TonB-dependent transporter Oar-like beta-barrel" evidence="8">
    <location>
        <begin position="241"/>
        <end position="324"/>
    </location>
</feature>
<dbReference type="Pfam" id="PF13620">
    <property type="entry name" value="CarboxypepD_reg"/>
    <property type="match status" value="1"/>
</dbReference>
<dbReference type="PANTHER" id="PTHR30069">
    <property type="entry name" value="TONB-DEPENDENT OUTER MEMBRANE RECEPTOR"/>
    <property type="match status" value="1"/>
</dbReference>